<keyword evidence="3" id="KW-1185">Reference proteome</keyword>
<evidence type="ECO:0000313" key="3">
    <source>
        <dbReference type="Proteomes" id="UP001217500"/>
    </source>
</evidence>
<accession>A0AAE9XPV1</accession>
<evidence type="ECO:0000313" key="2">
    <source>
        <dbReference type="EMBL" id="WCL54052.1"/>
    </source>
</evidence>
<reference evidence="2" key="1">
    <citation type="submission" date="2023-01" db="EMBL/GenBank/DDBJ databases">
        <title>The genome sequence of Kordiimonadaceae bacterium 6D33.</title>
        <authorList>
            <person name="Liu Y."/>
        </authorList>
    </citation>
    <scope>NUCLEOTIDE SEQUENCE</scope>
    <source>
        <strain evidence="2">6D33</strain>
    </source>
</reference>
<dbReference type="Pfam" id="PF05545">
    <property type="entry name" value="FixQ"/>
    <property type="match status" value="1"/>
</dbReference>
<dbReference type="RefSeq" id="WP_289503771.1">
    <property type="nucleotide sequence ID" value="NZ_CP116805.1"/>
</dbReference>
<dbReference type="KEGG" id="gso:PH603_16050"/>
<keyword evidence="1" id="KW-1133">Transmembrane helix</keyword>
<dbReference type="InterPro" id="IPR008621">
    <property type="entry name" value="Cbb3-typ_cyt_oxidase_comp"/>
</dbReference>
<proteinExistence type="predicted"/>
<sequence>MTYQDAIYFAETGGLILLVTLFVVAVFYALWPGNSAKFNRAASAPLRDDDDMPAATGGKGDRS</sequence>
<evidence type="ECO:0000256" key="1">
    <source>
        <dbReference type="SAM" id="Phobius"/>
    </source>
</evidence>
<dbReference type="AlphaFoldDB" id="A0AAE9XPV1"/>
<dbReference type="CDD" id="cd01324">
    <property type="entry name" value="cbb3_Oxidase_CcoQ"/>
    <property type="match status" value="1"/>
</dbReference>
<protein>
    <submittedName>
        <fullName evidence="2">Cbb3-type cytochrome c oxidase subunit 3</fullName>
    </submittedName>
</protein>
<dbReference type="EMBL" id="CP116805">
    <property type="protein sequence ID" value="WCL54052.1"/>
    <property type="molecule type" value="Genomic_DNA"/>
</dbReference>
<name>A0AAE9XPV1_9PROT</name>
<keyword evidence="1" id="KW-0472">Membrane</keyword>
<feature type="transmembrane region" description="Helical" evidence="1">
    <location>
        <begin position="6"/>
        <end position="31"/>
    </location>
</feature>
<dbReference type="Proteomes" id="UP001217500">
    <property type="component" value="Chromosome"/>
</dbReference>
<organism evidence="2 3">
    <name type="scientific">Gimibacter soli</name>
    <dbReference type="NCBI Taxonomy" id="3024400"/>
    <lineage>
        <taxon>Bacteria</taxon>
        <taxon>Pseudomonadati</taxon>
        <taxon>Pseudomonadota</taxon>
        <taxon>Alphaproteobacteria</taxon>
        <taxon>Kordiimonadales</taxon>
        <taxon>Temperatibacteraceae</taxon>
        <taxon>Gimibacter</taxon>
    </lineage>
</organism>
<gene>
    <name evidence="2" type="ORF">PH603_16050</name>
</gene>
<keyword evidence="1" id="KW-0812">Transmembrane</keyword>